<keyword evidence="11" id="KW-0234">DNA repair</keyword>
<comment type="caution">
    <text evidence="13">The sequence shown here is derived from an EMBL/GenBank/DDBJ whole genome shotgun (WGS) entry which is preliminary data.</text>
</comment>
<evidence type="ECO:0000256" key="6">
    <source>
        <dbReference type="ARBA" id="ARBA00022723"/>
    </source>
</evidence>
<evidence type="ECO:0000259" key="12">
    <source>
        <dbReference type="SMART" id="SM00986"/>
    </source>
</evidence>
<keyword evidence="5" id="KW-0004">4Fe-4S</keyword>
<evidence type="ECO:0000313" key="13">
    <source>
        <dbReference type="EMBL" id="OGI83530.1"/>
    </source>
</evidence>
<evidence type="ECO:0000256" key="8">
    <source>
        <dbReference type="ARBA" id="ARBA00022801"/>
    </source>
</evidence>
<feature type="domain" description="Uracil-DNA glycosylase-like" evidence="12">
    <location>
        <begin position="31"/>
        <end position="190"/>
    </location>
</feature>
<dbReference type="GO" id="GO:0051539">
    <property type="term" value="F:4 iron, 4 sulfur cluster binding"/>
    <property type="evidence" value="ECO:0007669"/>
    <property type="project" value="UniProtKB-KW"/>
</dbReference>
<organism evidence="13 14">
    <name type="scientific">Candidatus Nomurabacteria bacterium RIFCSPLOWO2_01_FULL_36_10b</name>
    <dbReference type="NCBI Taxonomy" id="1801766"/>
    <lineage>
        <taxon>Bacteria</taxon>
        <taxon>Candidatus Nomuraibacteriota</taxon>
    </lineage>
</organism>
<evidence type="ECO:0000256" key="1">
    <source>
        <dbReference type="ARBA" id="ARBA00001400"/>
    </source>
</evidence>
<keyword evidence="6" id="KW-0479">Metal-binding</keyword>
<dbReference type="InterPro" id="IPR005273">
    <property type="entry name" value="Ura-DNA_glyco_family4"/>
</dbReference>
<dbReference type="GO" id="GO:0004844">
    <property type="term" value="F:uracil DNA N-glycosylase activity"/>
    <property type="evidence" value="ECO:0007669"/>
    <property type="project" value="UniProtKB-EC"/>
</dbReference>
<reference evidence="13 14" key="1">
    <citation type="journal article" date="2016" name="Nat. Commun.">
        <title>Thousands of microbial genomes shed light on interconnected biogeochemical processes in an aquifer system.</title>
        <authorList>
            <person name="Anantharaman K."/>
            <person name="Brown C.T."/>
            <person name="Hug L.A."/>
            <person name="Sharon I."/>
            <person name="Castelle C.J."/>
            <person name="Probst A.J."/>
            <person name="Thomas B.C."/>
            <person name="Singh A."/>
            <person name="Wilkins M.J."/>
            <person name="Karaoz U."/>
            <person name="Brodie E.L."/>
            <person name="Williams K.H."/>
            <person name="Hubbard S.S."/>
            <person name="Banfield J.F."/>
        </authorList>
    </citation>
    <scope>NUCLEOTIDE SEQUENCE [LARGE SCALE GENOMIC DNA]</scope>
</reference>
<dbReference type="PANTHER" id="PTHR33693:SF1">
    <property type="entry name" value="TYPE-4 URACIL-DNA GLYCOSYLASE"/>
    <property type="match status" value="1"/>
</dbReference>
<dbReference type="NCBIfam" id="TIGR00758">
    <property type="entry name" value="UDG_fam4"/>
    <property type="match status" value="1"/>
</dbReference>
<dbReference type="Proteomes" id="UP000179448">
    <property type="component" value="Unassembled WGS sequence"/>
</dbReference>
<dbReference type="SUPFAM" id="SSF52141">
    <property type="entry name" value="Uracil-DNA glycosylase-like"/>
    <property type="match status" value="1"/>
</dbReference>
<dbReference type="SMART" id="SM00986">
    <property type="entry name" value="UDG"/>
    <property type="match status" value="1"/>
</dbReference>
<evidence type="ECO:0000256" key="3">
    <source>
        <dbReference type="ARBA" id="ARBA00012030"/>
    </source>
</evidence>
<dbReference type="Gene3D" id="3.40.470.10">
    <property type="entry name" value="Uracil-DNA glycosylase-like domain"/>
    <property type="match status" value="1"/>
</dbReference>
<keyword evidence="8" id="KW-0378">Hydrolase</keyword>
<dbReference type="PANTHER" id="PTHR33693">
    <property type="entry name" value="TYPE-5 URACIL-DNA GLYCOSYLASE"/>
    <property type="match status" value="1"/>
</dbReference>
<dbReference type="CDD" id="cd10030">
    <property type="entry name" value="UDG-F4_TTUDGA_SPO1dp_like"/>
    <property type="match status" value="1"/>
</dbReference>
<evidence type="ECO:0000256" key="9">
    <source>
        <dbReference type="ARBA" id="ARBA00023004"/>
    </source>
</evidence>
<dbReference type="EMBL" id="MFUQ01000015">
    <property type="protein sequence ID" value="OGI83530.1"/>
    <property type="molecule type" value="Genomic_DNA"/>
</dbReference>
<evidence type="ECO:0000256" key="10">
    <source>
        <dbReference type="ARBA" id="ARBA00023014"/>
    </source>
</evidence>
<dbReference type="InterPro" id="IPR051536">
    <property type="entry name" value="UDG_Type-4/5"/>
</dbReference>
<dbReference type="InterPro" id="IPR036895">
    <property type="entry name" value="Uracil-DNA_glycosylase-like_sf"/>
</dbReference>
<evidence type="ECO:0000313" key="14">
    <source>
        <dbReference type="Proteomes" id="UP000179448"/>
    </source>
</evidence>
<name>A0A1F6WNS1_9BACT</name>
<keyword evidence="7" id="KW-0227">DNA damage</keyword>
<dbReference type="SMART" id="SM00987">
    <property type="entry name" value="UreE_C"/>
    <property type="match status" value="1"/>
</dbReference>
<keyword evidence="9" id="KW-0408">Iron</keyword>
<comment type="catalytic activity">
    <reaction evidence="1">
        <text>Hydrolyzes single-stranded DNA or mismatched double-stranded DNA and polynucleotides, releasing free uracil.</text>
        <dbReference type="EC" id="3.2.2.27"/>
    </reaction>
</comment>
<dbReference type="STRING" id="1801766.A2997_00295"/>
<comment type="similarity">
    <text evidence="2">Belongs to the uracil-DNA glycosylase (UDG) superfamily. Type 4 (UDGa) family.</text>
</comment>
<gene>
    <name evidence="13" type="ORF">A2997_00295</name>
</gene>
<accession>A0A1F6WNS1</accession>
<dbReference type="AlphaFoldDB" id="A0A1F6WNS1"/>
<dbReference type="InterPro" id="IPR005122">
    <property type="entry name" value="Uracil-DNA_glycosylase-like"/>
</dbReference>
<evidence type="ECO:0000256" key="5">
    <source>
        <dbReference type="ARBA" id="ARBA00022485"/>
    </source>
</evidence>
<dbReference type="GO" id="GO:0046872">
    <property type="term" value="F:metal ion binding"/>
    <property type="evidence" value="ECO:0007669"/>
    <property type="project" value="UniProtKB-KW"/>
</dbReference>
<evidence type="ECO:0000256" key="4">
    <source>
        <dbReference type="ARBA" id="ARBA00019403"/>
    </source>
</evidence>
<evidence type="ECO:0000256" key="7">
    <source>
        <dbReference type="ARBA" id="ARBA00022763"/>
    </source>
</evidence>
<evidence type="ECO:0000256" key="11">
    <source>
        <dbReference type="ARBA" id="ARBA00023204"/>
    </source>
</evidence>
<evidence type="ECO:0000256" key="2">
    <source>
        <dbReference type="ARBA" id="ARBA00006521"/>
    </source>
</evidence>
<proteinExistence type="inferred from homology"/>
<dbReference type="GO" id="GO:0006281">
    <property type="term" value="P:DNA repair"/>
    <property type="evidence" value="ECO:0007669"/>
    <property type="project" value="UniProtKB-KW"/>
</dbReference>
<dbReference type="Pfam" id="PF03167">
    <property type="entry name" value="UDG"/>
    <property type="match status" value="1"/>
</dbReference>
<keyword evidence="10" id="KW-0411">Iron-sulfur</keyword>
<sequence>MNKARQLNEIHSKWFKDCVCELQKTATQPVPGVGNPEARIVFIGEAPGKDEDEQGQPFVGRAGKFLNEMLTSIGMKREDVYITNTVKYRPPNNRDPLPEEKSACYHWLADELNCIQPKLIVTLGRHALSNFVPEARISDVHGKVLKKRGHLHLADGNSIVLSTEYFFPLYHPAAAMYNGDLRKVIIEDFKKIPEILKNYAASREV</sequence>
<dbReference type="EC" id="3.2.2.27" evidence="3"/>
<protein>
    <recommendedName>
        <fullName evidence="4">Type-4 uracil-DNA glycosylase</fullName>
        <ecNumber evidence="3">3.2.2.27</ecNumber>
    </recommendedName>
</protein>